<evidence type="ECO:0000313" key="2">
    <source>
        <dbReference type="EMBL" id="KAK8858034.1"/>
    </source>
</evidence>
<evidence type="ECO:0000256" key="1">
    <source>
        <dbReference type="SAM" id="MobiDB-lite"/>
    </source>
</evidence>
<sequence>MISDVKKKLESNDEDGTSFTFETHLGESFDIDNLCATVFWMFKPFAERFIIIPPPGSKNKLNSKPKPKPSVSSNANANGAPNNNESGNTNINSTPSGNFSLTDSFVPSLPELFLSIKSQLSSISPSTNSLLETRGIKTLDFCVSDFNHFFVSQRPLNEAQLFITAMLASTNIPQFLAAVLCSLLVLLQSNLQRVPPFEDLKNSNSASSNSAADGSDKESSKNAINARVEMFKRIFTTSLPVLDMRLILYNEEGLCGSRSRAISQQQKQANTAEPANA</sequence>
<name>A0ABR2I673_9EUKA</name>
<feature type="compositionally biased region" description="Low complexity" evidence="1">
    <location>
        <begin position="202"/>
        <end position="212"/>
    </location>
</feature>
<accession>A0ABR2I673</accession>
<organism evidence="2 3">
    <name type="scientific">Tritrichomonas musculus</name>
    <dbReference type="NCBI Taxonomy" id="1915356"/>
    <lineage>
        <taxon>Eukaryota</taxon>
        <taxon>Metamonada</taxon>
        <taxon>Parabasalia</taxon>
        <taxon>Tritrichomonadida</taxon>
        <taxon>Tritrichomonadidae</taxon>
        <taxon>Tritrichomonas</taxon>
    </lineage>
</organism>
<feature type="compositionally biased region" description="Low complexity" evidence="1">
    <location>
        <begin position="68"/>
        <end position="93"/>
    </location>
</feature>
<feature type="region of interest" description="Disordered" evidence="1">
    <location>
        <begin position="56"/>
        <end position="93"/>
    </location>
</feature>
<reference evidence="2 3" key="1">
    <citation type="submission" date="2024-04" db="EMBL/GenBank/DDBJ databases">
        <title>Tritrichomonas musculus Genome.</title>
        <authorList>
            <person name="Alves-Ferreira E."/>
            <person name="Grigg M."/>
            <person name="Lorenzi H."/>
            <person name="Galac M."/>
        </authorList>
    </citation>
    <scope>NUCLEOTIDE SEQUENCE [LARGE SCALE GENOMIC DNA]</scope>
    <source>
        <strain evidence="2 3">EAF2021</strain>
    </source>
</reference>
<evidence type="ECO:0000313" key="3">
    <source>
        <dbReference type="Proteomes" id="UP001470230"/>
    </source>
</evidence>
<dbReference type="EMBL" id="JAPFFF010000019">
    <property type="protein sequence ID" value="KAK8858034.1"/>
    <property type="molecule type" value="Genomic_DNA"/>
</dbReference>
<dbReference type="Proteomes" id="UP001470230">
    <property type="component" value="Unassembled WGS sequence"/>
</dbReference>
<gene>
    <name evidence="2" type="ORF">M9Y10_013134</name>
</gene>
<proteinExistence type="predicted"/>
<feature type="region of interest" description="Disordered" evidence="1">
    <location>
        <begin position="198"/>
        <end position="219"/>
    </location>
</feature>
<comment type="caution">
    <text evidence="2">The sequence shown here is derived from an EMBL/GenBank/DDBJ whole genome shotgun (WGS) entry which is preliminary data.</text>
</comment>
<keyword evidence="3" id="KW-1185">Reference proteome</keyword>
<protein>
    <submittedName>
        <fullName evidence="2">Uncharacterized protein</fullName>
    </submittedName>
</protein>